<dbReference type="KEGG" id="cne:CNF01490"/>
<evidence type="ECO:0000313" key="3">
    <source>
        <dbReference type="EMBL" id="AAW43984.2"/>
    </source>
</evidence>
<evidence type="ECO:0000259" key="2">
    <source>
        <dbReference type="PROSITE" id="PS50994"/>
    </source>
</evidence>
<sequence length="391" mass="45144">MNVDLRKRFTPISNDALCQQAIQRIRQAGTGKEGVIGCLAALQVEENPIIVPRWRVRECLRIIDPAGASHRFQEMVNRRKYFVPHINSLWHIDGHHKLSAYRIVIIGIIDGKSRMLVGMKAMNNNRAESVLCVFQEAVTKYGIPSRMRADYGTEMLRVKDAMEELRGVNRGSFIQGNSTHNQRIERIWRDLQNWCTGRYPSLFEQLAEQGFLDLGNPIHLWCLHFCFIPQINAALERFTRQWNKHRLRTESGRTPEMIWKREKLTLKMQGGIDIDQNPFAIQDDNDGTVLQARGYDYTAYGVDGHRWVAPNIRRGDMSTKDVMPPLEGFDPVISDQLSDASFQAWLNQKIGPVDLTRDDMGGNRFISCVNETMGYLSSYIPNFKERLFYYM</sequence>
<reference evidence="3 4" key="1">
    <citation type="journal article" date="2005" name="Science">
        <title>The genome of the basidiomycetous yeast and human pathogen Cryptococcus neoformans.</title>
        <authorList>
            <person name="Loftus B.J."/>
            <person name="Fung E."/>
            <person name="Roncaglia P."/>
            <person name="Rowley D."/>
            <person name="Amedeo P."/>
            <person name="Bruno D."/>
            <person name="Vamathevan J."/>
            <person name="Miranda M."/>
            <person name="Anderson I.J."/>
            <person name="Fraser J.A."/>
            <person name="Allen J.E."/>
            <person name="Bosdet I.E."/>
            <person name="Brent M.R."/>
            <person name="Chiu R."/>
            <person name="Doering T.L."/>
            <person name="Donlin M.J."/>
            <person name="D'Souza C.A."/>
            <person name="Fox D.S."/>
            <person name="Grinberg V."/>
            <person name="Fu J."/>
            <person name="Fukushima M."/>
            <person name="Haas B.J."/>
            <person name="Huang J.C."/>
            <person name="Janbon G."/>
            <person name="Jones S.J."/>
            <person name="Koo H.L."/>
            <person name="Krzywinski M.I."/>
            <person name="Kwon-Chung J.K."/>
            <person name="Lengeler K.B."/>
            <person name="Maiti R."/>
            <person name="Marra M.A."/>
            <person name="Marra R.E."/>
            <person name="Mathewson C.A."/>
            <person name="Mitchell T.G."/>
            <person name="Pertea M."/>
            <person name="Riggs F.R."/>
            <person name="Salzberg S.L."/>
            <person name="Schein J.E."/>
            <person name="Shvartsbeyn A."/>
            <person name="Shin H."/>
            <person name="Shumway M."/>
            <person name="Specht C.A."/>
            <person name="Suh B.B."/>
            <person name="Tenney A."/>
            <person name="Utterback T.R."/>
            <person name="Wickes B.L."/>
            <person name="Wortman J.R."/>
            <person name="Wye N.H."/>
            <person name="Kronstad J.W."/>
            <person name="Lodge J.K."/>
            <person name="Heitman J."/>
            <person name="Davis R.W."/>
            <person name="Fraser C.M."/>
            <person name="Hyman R.W."/>
        </authorList>
    </citation>
    <scope>NUCLEOTIDE SEQUENCE [LARGE SCALE GENOMIC DNA]</scope>
    <source>
        <strain evidence="4">JEC21 / ATCC MYA-565</strain>
    </source>
</reference>
<gene>
    <name evidence="3" type="ordered locus">CNF01490</name>
</gene>
<dbReference type="PANTHER" id="PTHR46791:SF5">
    <property type="entry name" value="CLR5 DOMAIN-CONTAINING PROTEIN-RELATED"/>
    <property type="match status" value="1"/>
</dbReference>
<dbReference type="Gene3D" id="3.30.420.10">
    <property type="entry name" value="Ribonuclease H-like superfamily/Ribonuclease H"/>
    <property type="match status" value="1"/>
</dbReference>
<dbReference type="GO" id="GO:0015074">
    <property type="term" value="P:DNA integration"/>
    <property type="evidence" value="ECO:0007669"/>
    <property type="project" value="InterPro"/>
</dbReference>
<protein>
    <submittedName>
        <fullName evidence="3">Expressed protein</fullName>
    </submittedName>
</protein>
<dbReference type="AlphaFoldDB" id="Q5KFJ9"/>
<evidence type="ECO:0000256" key="1">
    <source>
        <dbReference type="ARBA" id="ARBA00022884"/>
    </source>
</evidence>
<dbReference type="OrthoDB" id="2594386at2759"/>
<dbReference type="InterPro" id="IPR036397">
    <property type="entry name" value="RNaseH_sf"/>
</dbReference>
<keyword evidence="1" id="KW-0694">RNA-binding</keyword>
<dbReference type="VEuPathDB" id="FungiDB:CNF01490"/>
<proteinExistence type="predicted"/>
<dbReference type="GeneID" id="3258488"/>
<dbReference type="HOGENOM" id="CLU_545137_0_0_1"/>
<dbReference type="Proteomes" id="UP000002149">
    <property type="component" value="Chromosome 6"/>
</dbReference>
<dbReference type="GO" id="GO:0003723">
    <property type="term" value="F:RNA binding"/>
    <property type="evidence" value="ECO:0007669"/>
    <property type="project" value="UniProtKB-KW"/>
</dbReference>
<dbReference type="Pfam" id="PF24764">
    <property type="entry name" value="rva_4"/>
    <property type="match status" value="1"/>
</dbReference>
<organism evidence="3 4">
    <name type="scientific">Cryptococcus deneoformans (strain JEC21 / ATCC MYA-565)</name>
    <name type="common">Cryptococcus neoformans var. neoformans serotype D</name>
    <dbReference type="NCBI Taxonomy" id="214684"/>
    <lineage>
        <taxon>Eukaryota</taxon>
        <taxon>Fungi</taxon>
        <taxon>Dikarya</taxon>
        <taxon>Basidiomycota</taxon>
        <taxon>Agaricomycotina</taxon>
        <taxon>Tremellomycetes</taxon>
        <taxon>Tremellales</taxon>
        <taxon>Cryptococcaceae</taxon>
        <taxon>Cryptococcus</taxon>
        <taxon>Cryptococcus neoformans species complex</taxon>
    </lineage>
</organism>
<dbReference type="InterPro" id="IPR012337">
    <property type="entry name" value="RNaseH-like_sf"/>
</dbReference>
<keyword evidence="4" id="KW-1185">Reference proteome</keyword>
<dbReference type="InParanoid" id="Q5KFJ9"/>
<dbReference type="SUPFAM" id="SSF53098">
    <property type="entry name" value="Ribonuclease H-like"/>
    <property type="match status" value="1"/>
</dbReference>
<accession>Q5KFJ9</accession>
<dbReference type="RefSeq" id="XP_024513015.1">
    <property type="nucleotide sequence ID" value="XM_024657364.1"/>
</dbReference>
<dbReference type="InterPro" id="IPR001584">
    <property type="entry name" value="Integrase_cat-core"/>
</dbReference>
<dbReference type="PROSITE" id="PS50994">
    <property type="entry name" value="INTEGRASE"/>
    <property type="match status" value="1"/>
</dbReference>
<dbReference type="eggNOG" id="ENOG502QSMG">
    <property type="taxonomic scope" value="Eukaryota"/>
</dbReference>
<evidence type="ECO:0000313" key="4">
    <source>
        <dbReference type="Proteomes" id="UP000002149"/>
    </source>
</evidence>
<dbReference type="InterPro" id="IPR058913">
    <property type="entry name" value="Integrase_dom_put"/>
</dbReference>
<feature type="domain" description="Integrase catalytic" evidence="2">
    <location>
        <begin position="80"/>
        <end position="263"/>
    </location>
</feature>
<dbReference type="GO" id="GO:0005634">
    <property type="term" value="C:nucleus"/>
    <property type="evidence" value="ECO:0007669"/>
    <property type="project" value="UniProtKB-ARBA"/>
</dbReference>
<name>Q5KFJ9_CRYD1</name>
<dbReference type="PANTHER" id="PTHR46791">
    <property type="entry name" value="EXPRESSED PROTEIN"/>
    <property type="match status" value="1"/>
</dbReference>
<dbReference type="EMBL" id="AE017346">
    <property type="protein sequence ID" value="AAW43984.2"/>
    <property type="molecule type" value="Genomic_DNA"/>
</dbReference>
<dbReference type="PaxDb" id="214684-Q5KFJ9"/>